<reference evidence="2" key="1">
    <citation type="submission" date="2016-04" db="EMBL/GenBank/DDBJ databases">
        <authorList>
            <person name="Chen L."/>
            <person name="Zhuang W."/>
            <person name="Wang G."/>
        </authorList>
    </citation>
    <scope>NUCLEOTIDE SEQUENCE [LARGE SCALE GENOMIC DNA]</scope>
    <source>
        <strain evidence="2">17621</strain>
    </source>
</reference>
<protein>
    <submittedName>
        <fullName evidence="1">TIGR02453 family protein</fullName>
    </submittedName>
</protein>
<dbReference type="InterPro" id="IPR012808">
    <property type="entry name" value="CHP02453"/>
</dbReference>
<dbReference type="EMBL" id="LVXG01000034">
    <property type="protein sequence ID" value="OQP44758.1"/>
    <property type="molecule type" value="Genomic_DNA"/>
</dbReference>
<evidence type="ECO:0000313" key="2">
    <source>
        <dbReference type="Proteomes" id="UP000192610"/>
    </source>
</evidence>
<dbReference type="NCBIfam" id="TIGR02453">
    <property type="entry name" value="TIGR02453 family protein"/>
    <property type="match status" value="1"/>
</dbReference>
<evidence type="ECO:0000313" key="1">
    <source>
        <dbReference type="EMBL" id="OQP44758.1"/>
    </source>
</evidence>
<gene>
    <name evidence="1" type="ORF">A4H97_10375</name>
</gene>
<dbReference type="PIRSF" id="PIRSF028451">
    <property type="entry name" value="UCP028451"/>
    <property type="match status" value="1"/>
</dbReference>
<dbReference type="PANTHER" id="PTHR36452">
    <property type="entry name" value="CHROMOSOME 12, WHOLE GENOME SHOTGUN SEQUENCE"/>
    <property type="match status" value="1"/>
</dbReference>
<accession>A0A1V9EF55</accession>
<dbReference type="STRING" id="354355.SAMN05660816_06027"/>
<sequence length="233" mass="27260">MAKQTTVQPVVRKSGFEFLQTLKKNNHRDWFNTHKDRYQQELEQVELFAEALLRELNKHDEIETPSGKKSLHRIYRDIRFSNDKTPYKTNWSGNFKRATKFRRGGYYFHLEPGNSYLTGGFWAPNAPDLKRIRDEIAFDAAALRKILKSKSFTTTFGMLKGEQVKTSPKGFDASHEAIDLLRYKQFLLTRQFTDKEVLSDQFLTTASTTFKNMRPFFDYMSEVLTTDTNGLEI</sequence>
<organism evidence="1 2">
    <name type="scientific">Niastella yeongjuensis</name>
    <dbReference type="NCBI Taxonomy" id="354355"/>
    <lineage>
        <taxon>Bacteria</taxon>
        <taxon>Pseudomonadati</taxon>
        <taxon>Bacteroidota</taxon>
        <taxon>Chitinophagia</taxon>
        <taxon>Chitinophagales</taxon>
        <taxon>Chitinophagaceae</taxon>
        <taxon>Niastella</taxon>
    </lineage>
</organism>
<dbReference type="OrthoDB" id="9794241at2"/>
<dbReference type="RefSeq" id="WP_081202813.1">
    <property type="nucleotide sequence ID" value="NZ_FOCZ01000016.1"/>
</dbReference>
<dbReference type="Pfam" id="PF09365">
    <property type="entry name" value="DUF2461"/>
    <property type="match status" value="1"/>
</dbReference>
<name>A0A1V9EF55_9BACT</name>
<proteinExistence type="predicted"/>
<dbReference type="PANTHER" id="PTHR36452:SF1">
    <property type="entry name" value="DUF2461 DOMAIN-CONTAINING PROTEIN"/>
    <property type="match status" value="1"/>
</dbReference>
<dbReference type="AlphaFoldDB" id="A0A1V9EF55"/>
<keyword evidence="2" id="KW-1185">Reference proteome</keyword>
<comment type="caution">
    <text evidence="1">The sequence shown here is derived from an EMBL/GenBank/DDBJ whole genome shotgun (WGS) entry which is preliminary data.</text>
</comment>
<dbReference type="Proteomes" id="UP000192610">
    <property type="component" value="Unassembled WGS sequence"/>
</dbReference>
<dbReference type="InterPro" id="IPR015996">
    <property type="entry name" value="UCP028451"/>
</dbReference>